<dbReference type="PANTHER" id="PTHR44757">
    <property type="entry name" value="DIGUANYLATE CYCLASE DGCP"/>
    <property type="match status" value="1"/>
</dbReference>
<dbReference type="PROSITE" id="PS50113">
    <property type="entry name" value="PAC"/>
    <property type="match status" value="1"/>
</dbReference>
<dbReference type="KEGG" id="cpis:HS961_16060"/>
<dbReference type="InterPro" id="IPR043128">
    <property type="entry name" value="Rev_trsase/Diguanyl_cyclase"/>
</dbReference>
<dbReference type="EMBL" id="CP058554">
    <property type="protein sequence ID" value="QMV74227.1"/>
    <property type="molecule type" value="Genomic_DNA"/>
</dbReference>
<dbReference type="NCBIfam" id="TIGR00229">
    <property type="entry name" value="sensory_box"/>
    <property type="match status" value="1"/>
</dbReference>
<evidence type="ECO:0000313" key="5">
    <source>
        <dbReference type="Proteomes" id="UP000515240"/>
    </source>
</evidence>
<feature type="transmembrane region" description="Helical" evidence="1">
    <location>
        <begin position="295"/>
        <end position="314"/>
    </location>
</feature>
<dbReference type="Pfam" id="PF00990">
    <property type="entry name" value="GGDEF"/>
    <property type="match status" value="1"/>
</dbReference>
<dbReference type="GO" id="GO:0003824">
    <property type="term" value="F:catalytic activity"/>
    <property type="evidence" value="ECO:0007669"/>
    <property type="project" value="UniProtKB-ARBA"/>
</dbReference>
<organism evidence="4 5">
    <name type="scientific">Comamonas piscis</name>
    <dbReference type="NCBI Taxonomy" id="1562974"/>
    <lineage>
        <taxon>Bacteria</taxon>
        <taxon>Pseudomonadati</taxon>
        <taxon>Pseudomonadota</taxon>
        <taxon>Betaproteobacteria</taxon>
        <taxon>Burkholderiales</taxon>
        <taxon>Comamonadaceae</taxon>
        <taxon>Comamonas</taxon>
    </lineage>
</organism>
<gene>
    <name evidence="4" type="ORF">HS961_16060</name>
</gene>
<proteinExistence type="predicted"/>
<feature type="domain" description="PAC" evidence="2">
    <location>
        <begin position="453"/>
        <end position="505"/>
    </location>
</feature>
<keyword evidence="5" id="KW-1185">Reference proteome</keyword>
<feature type="domain" description="GGDEF" evidence="3">
    <location>
        <begin position="531"/>
        <end position="665"/>
    </location>
</feature>
<dbReference type="CDD" id="cd12915">
    <property type="entry name" value="PDC2_DGC_like"/>
    <property type="match status" value="1"/>
</dbReference>
<dbReference type="InterPro" id="IPR052155">
    <property type="entry name" value="Biofilm_reg_signaling"/>
</dbReference>
<feature type="transmembrane region" description="Helical" evidence="1">
    <location>
        <begin position="31"/>
        <end position="55"/>
    </location>
</feature>
<dbReference type="PROSITE" id="PS50887">
    <property type="entry name" value="GGDEF"/>
    <property type="match status" value="1"/>
</dbReference>
<evidence type="ECO:0000259" key="3">
    <source>
        <dbReference type="PROSITE" id="PS50887"/>
    </source>
</evidence>
<dbReference type="InterPro" id="IPR035965">
    <property type="entry name" value="PAS-like_dom_sf"/>
</dbReference>
<dbReference type="SUPFAM" id="SSF55785">
    <property type="entry name" value="PYP-like sensor domain (PAS domain)"/>
    <property type="match status" value="1"/>
</dbReference>
<dbReference type="InterPro" id="IPR000160">
    <property type="entry name" value="GGDEF_dom"/>
</dbReference>
<dbReference type="AlphaFoldDB" id="A0A7G5EJQ2"/>
<dbReference type="NCBIfam" id="TIGR00254">
    <property type="entry name" value="GGDEF"/>
    <property type="match status" value="1"/>
</dbReference>
<accession>A0A7G5EJQ2</accession>
<evidence type="ECO:0000256" key="1">
    <source>
        <dbReference type="SAM" id="Phobius"/>
    </source>
</evidence>
<dbReference type="InterPro" id="IPR013655">
    <property type="entry name" value="PAS_fold_3"/>
</dbReference>
<dbReference type="InterPro" id="IPR000700">
    <property type="entry name" value="PAS-assoc_C"/>
</dbReference>
<dbReference type="Proteomes" id="UP000515240">
    <property type="component" value="Chromosome"/>
</dbReference>
<evidence type="ECO:0000313" key="4">
    <source>
        <dbReference type="EMBL" id="QMV74227.1"/>
    </source>
</evidence>
<dbReference type="SUPFAM" id="SSF55073">
    <property type="entry name" value="Nucleotide cyclase"/>
    <property type="match status" value="1"/>
</dbReference>
<keyword evidence="1" id="KW-0472">Membrane</keyword>
<dbReference type="InterPro" id="IPR000014">
    <property type="entry name" value="PAS"/>
</dbReference>
<dbReference type="Gene3D" id="3.30.450.20">
    <property type="entry name" value="PAS domain"/>
    <property type="match status" value="1"/>
</dbReference>
<protein>
    <submittedName>
        <fullName evidence="4">Diguanylate cyclase</fullName>
    </submittedName>
</protein>
<keyword evidence="1" id="KW-0812">Transmembrane</keyword>
<dbReference type="SMART" id="SM00267">
    <property type="entry name" value="GGDEF"/>
    <property type="match status" value="1"/>
</dbReference>
<dbReference type="CDD" id="cd01949">
    <property type="entry name" value="GGDEF"/>
    <property type="match status" value="1"/>
</dbReference>
<reference evidence="4 5" key="1">
    <citation type="journal article" date="2020" name="G3 (Bethesda)">
        <title>CeMbio - The Caenorhabditis elegans Microbiome Resource.</title>
        <authorList>
            <person name="Dirksen P."/>
            <person name="Assie A."/>
            <person name="Zimmermann J."/>
            <person name="Zhang F."/>
            <person name="Tietje A.M."/>
            <person name="Marsh S.A."/>
            <person name="Felix M.A."/>
            <person name="Shapira M."/>
            <person name="Kaleta C."/>
            <person name="Schulenburg H."/>
            <person name="Samuel B."/>
        </authorList>
    </citation>
    <scope>NUCLEOTIDE SEQUENCE [LARGE SCALE GENOMIC DNA]</scope>
    <source>
        <strain evidence="4 5">BIGb0172</strain>
    </source>
</reference>
<dbReference type="InterPro" id="IPR001610">
    <property type="entry name" value="PAC"/>
</dbReference>
<dbReference type="SMART" id="SM00086">
    <property type="entry name" value="PAC"/>
    <property type="match status" value="1"/>
</dbReference>
<dbReference type="FunFam" id="3.30.70.270:FF:000001">
    <property type="entry name" value="Diguanylate cyclase domain protein"/>
    <property type="match status" value="1"/>
</dbReference>
<dbReference type="PANTHER" id="PTHR44757:SF2">
    <property type="entry name" value="BIOFILM ARCHITECTURE MAINTENANCE PROTEIN MBAA"/>
    <property type="match status" value="1"/>
</dbReference>
<dbReference type="InterPro" id="IPR029787">
    <property type="entry name" value="Nucleotide_cyclase"/>
</dbReference>
<evidence type="ECO:0000259" key="2">
    <source>
        <dbReference type="PROSITE" id="PS50113"/>
    </source>
</evidence>
<dbReference type="RefSeq" id="WP_182323689.1">
    <property type="nucleotide sequence ID" value="NZ_CP058554.1"/>
</dbReference>
<dbReference type="CDD" id="cd00130">
    <property type="entry name" value="PAS"/>
    <property type="match status" value="1"/>
</dbReference>
<dbReference type="Pfam" id="PF08447">
    <property type="entry name" value="PAS_3"/>
    <property type="match status" value="1"/>
</dbReference>
<dbReference type="Gene3D" id="3.30.70.270">
    <property type="match status" value="1"/>
</dbReference>
<sequence>MPSRRPLTLLTAPAMPSNGHALDGAAVGARSLSTYLVLLMLAAALPILAAGIYTVQHVAQSYRDSSLNRMLDITSNLGQAAEADLLSRATMLQAFGAEGNLRNPEALDKWLHLTGMGAHSSLVVMTPGQAQPDTASSHASTSLAIPQALAVEALQGGEPRFSQLFFQNGTPVIAMAVRPRPTSRQVLVLTSPPADMVSTAPSQTSDGVLIAITDGQGQILARSAHAERFIGTTVPDWERLQAVGAHRGSFEAQRADGGQVVFSFYQLPKTPGWVVVAGEPLEAFNARWQRPVIDIVLASLLALAIAGLLCAWVSRQLLRPIRQLTICSRTGASYASSNDDGPVVKVREFEMLRQSLAQSRAQLESTLAAQQQVAAALAASEQRARTLAHAGTSVQWSLDARGRALSIVGWQALGGVPDAQALQLGWLRHIHPDDAAQLQSQTEPCLRDPNHSLDVELRLRTEDGAWRWMRARGAAILDAQQRVSEWLGVLEDVDDRKRAQAEVAYLALHDPLTGLPNRSLLQKPICTPDGTTGALLYLDLDRFKQVNDTHGHATGDALLCAVAQRLRELLRDSDLVVRMGGDEFCIVQKASSAQAAASLAQRVIDRLSADYEIDGHRVRIGVSVGISLLTQPSGTEGPDSLLRKADMALYQAKQQGRGRYAFYTEALAGGSP</sequence>
<name>A0A7G5EJQ2_9BURK</name>
<keyword evidence="1" id="KW-1133">Transmembrane helix</keyword>